<dbReference type="Proteomes" id="UP000004995">
    <property type="component" value="Unassembled WGS sequence"/>
</dbReference>
<keyword evidence="2" id="KW-1185">Reference proteome</keyword>
<proteinExistence type="predicted"/>
<reference evidence="2" key="1">
    <citation type="journal article" date="2012" name="Nat. Biotechnol.">
        <title>Reference genome sequence of the model plant Setaria.</title>
        <authorList>
            <person name="Bennetzen J.L."/>
            <person name="Schmutz J."/>
            <person name="Wang H."/>
            <person name="Percifield R."/>
            <person name="Hawkins J."/>
            <person name="Pontaroli A.C."/>
            <person name="Estep M."/>
            <person name="Feng L."/>
            <person name="Vaughn J.N."/>
            <person name="Grimwood J."/>
            <person name="Jenkins J."/>
            <person name="Barry K."/>
            <person name="Lindquist E."/>
            <person name="Hellsten U."/>
            <person name="Deshpande S."/>
            <person name="Wang X."/>
            <person name="Wu X."/>
            <person name="Mitros T."/>
            <person name="Triplett J."/>
            <person name="Yang X."/>
            <person name="Ye C.Y."/>
            <person name="Mauro-Herrera M."/>
            <person name="Wang L."/>
            <person name="Li P."/>
            <person name="Sharma M."/>
            <person name="Sharma R."/>
            <person name="Ronald P.C."/>
            <person name="Panaud O."/>
            <person name="Kellogg E.A."/>
            <person name="Brutnell T.P."/>
            <person name="Doust A.N."/>
            <person name="Tuskan G.A."/>
            <person name="Rokhsar D."/>
            <person name="Devos K.M."/>
        </authorList>
    </citation>
    <scope>NUCLEOTIDE SEQUENCE [LARGE SCALE GENOMIC DNA]</scope>
    <source>
        <strain evidence="2">cv. Yugu1</strain>
    </source>
</reference>
<dbReference type="HOGENOM" id="CLU_3243134_0_0_1"/>
<organism evidence="1 2">
    <name type="scientific">Setaria italica</name>
    <name type="common">Foxtail millet</name>
    <name type="synonym">Panicum italicum</name>
    <dbReference type="NCBI Taxonomy" id="4555"/>
    <lineage>
        <taxon>Eukaryota</taxon>
        <taxon>Viridiplantae</taxon>
        <taxon>Streptophyta</taxon>
        <taxon>Embryophyta</taxon>
        <taxon>Tracheophyta</taxon>
        <taxon>Spermatophyta</taxon>
        <taxon>Magnoliopsida</taxon>
        <taxon>Liliopsida</taxon>
        <taxon>Poales</taxon>
        <taxon>Poaceae</taxon>
        <taxon>PACMAD clade</taxon>
        <taxon>Panicoideae</taxon>
        <taxon>Panicodae</taxon>
        <taxon>Paniceae</taxon>
        <taxon>Cenchrinae</taxon>
        <taxon>Setaria</taxon>
    </lineage>
</organism>
<reference evidence="1" key="2">
    <citation type="submission" date="2018-08" db="UniProtKB">
        <authorList>
            <consortium name="EnsemblPlants"/>
        </authorList>
    </citation>
    <scope>IDENTIFICATION</scope>
    <source>
        <strain evidence="1">Yugu1</strain>
    </source>
</reference>
<dbReference type="EMBL" id="AGNK02004330">
    <property type="status" value="NOT_ANNOTATED_CDS"/>
    <property type="molecule type" value="Genomic_DNA"/>
</dbReference>
<sequence length="43" mass="4610">MAYWHGPDGSTMNGTLELGLDSSSCLLSSSSTRVVDDRLHLSL</sequence>
<accession>K3YF88</accession>
<name>K3YF88_SETIT</name>
<dbReference type="EnsemblPlants" id="KQK97141">
    <property type="protein sequence ID" value="KQK97141"/>
    <property type="gene ID" value="SETIT_012905mg"/>
</dbReference>
<dbReference type="Gramene" id="KQK97141">
    <property type="protein sequence ID" value="KQK97141"/>
    <property type="gene ID" value="SETIT_012905mg"/>
</dbReference>
<dbReference type="InParanoid" id="K3YF88"/>
<dbReference type="AlphaFoldDB" id="K3YF88"/>
<evidence type="ECO:0000313" key="1">
    <source>
        <dbReference type="EnsemblPlants" id="KQK97141"/>
    </source>
</evidence>
<protein>
    <submittedName>
        <fullName evidence="1">Uncharacterized protein</fullName>
    </submittedName>
</protein>
<evidence type="ECO:0000313" key="2">
    <source>
        <dbReference type="Proteomes" id="UP000004995"/>
    </source>
</evidence>